<comment type="caution">
    <text evidence="1">The sequence shown here is derived from an EMBL/GenBank/DDBJ whole genome shotgun (WGS) entry which is preliminary data.</text>
</comment>
<organism evidence="1">
    <name type="scientific">marine sediment metagenome</name>
    <dbReference type="NCBI Taxonomy" id="412755"/>
    <lineage>
        <taxon>unclassified sequences</taxon>
        <taxon>metagenomes</taxon>
        <taxon>ecological metagenomes</taxon>
    </lineage>
</organism>
<name>X1PSV6_9ZZZZ</name>
<sequence>SFIRDSEKSRLDIFCYDEKKVPDLDEILRKKFKFCIFRTDRDSILAFRTGEYSEVKDILQKLKALEETRSFYNWKLKDKGLTEKQRNEFLKALKIIEKIIKKKEQLGKKLKHKKFIPYDHKKAVFRNSERGY</sequence>
<proteinExistence type="predicted"/>
<feature type="non-terminal residue" evidence="1">
    <location>
        <position position="1"/>
    </location>
</feature>
<accession>X1PSV6</accession>
<gene>
    <name evidence="1" type="ORF">S06H3_54075</name>
</gene>
<reference evidence="1" key="1">
    <citation type="journal article" date="2014" name="Front. Microbiol.">
        <title>High frequency of phylogenetically diverse reductive dehalogenase-homologous genes in deep subseafloor sedimentary metagenomes.</title>
        <authorList>
            <person name="Kawai M."/>
            <person name="Futagami T."/>
            <person name="Toyoda A."/>
            <person name="Takaki Y."/>
            <person name="Nishi S."/>
            <person name="Hori S."/>
            <person name="Arai W."/>
            <person name="Tsubouchi T."/>
            <person name="Morono Y."/>
            <person name="Uchiyama I."/>
            <person name="Ito T."/>
            <person name="Fujiyama A."/>
            <person name="Inagaki F."/>
            <person name="Takami H."/>
        </authorList>
    </citation>
    <scope>NUCLEOTIDE SEQUENCE</scope>
    <source>
        <strain evidence="1">Expedition CK06-06</strain>
    </source>
</reference>
<dbReference type="EMBL" id="BARV01034546">
    <property type="protein sequence ID" value="GAI58928.1"/>
    <property type="molecule type" value="Genomic_DNA"/>
</dbReference>
<protein>
    <submittedName>
        <fullName evidence="1">Uncharacterized protein</fullName>
    </submittedName>
</protein>
<dbReference type="AlphaFoldDB" id="X1PSV6"/>
<evidence type="ECO:0000313" key="1">
    <source>
        <dbReference type="EMBL" id="GAI58928.1"/>
    </source>
</evidence>